<evidence type="ECO:0000313" key="2">
    <source>
        <dbReference type="Proteomes" id="UP001227126"/>
    </source>
</evidence>
<dbReference type="Proteomes" id="UP001227126">
    <property type="component" value="Unassembled WGS sequence"/>
</dbReference>
<dbReference type="RefSeq" id="WP_284486509.1">
    <property type="nucleotide sequence ID" value="NZ_JASNJE010000021.1"/>
</dbReference>
<dbReference type="SUPFAM" id="SSF47598">
    <property type="entry name" value="Ribbon-helix-helix"/>
    <property type="match status" value="1"/>
</dbReference>
<organism evidence="1 2">
    <name type="scientific">Sedimentitalea xiamensis</name>
    <dbReference type="NCBI Taxonomy" id="3050037"/>
    <lineage>
        <taxon>Bacteria</taxon>
        <taxon>Pseudomonadati</taxon>
        <taxon>Pseudomonadota</taxon>
        <taxon>Alphaproteobacteria</taxon>
        <taxon>Rhodobacterales</taxon>
        <taxon>Paracoccaceae</taxon>
        <taxon>Sedimentitalea</taxon>
    </lineage>
</organism>
<reference evidence="1 2" key="1">
    <citation type="submission" date="2023-05" db="EMBL/GenBank/DDBJ databases">
        <title>Sedimentitalea sp. nov. JM2-8.</title>
        <authorList>
            <person name="Huang J."/>
        </authorList>
    </citation>
    <scope>NUCLEOTIDE SEQUENCE [LARGE SCALE GENOMIC DNA]</scope>
    <source>
        <strain evidence="1 2">JM2-8</strain>
    </source>
</reference>
<accession>A0ABT7FIG1</accession>
<keyword evidence="2" id="KW-1185">Reference proteome</keyword>
<dbReference type="EMBL" id="JASNJE010000021">
    <property type="protein sequence ID" value="MDK3074579.1"/>
    <property type="molecule type" value="Genomic_DNA"/>
</dbReference>
<protein>
    <submittedName>
        <fullName evidence="1">CopG family ribbon-helix-helix protein</fullName>
    </submittedName>
</protein>
<dbReference type="PANTHER" id="PTHR40688">
    <property type="match status" value="1"/>
</dbReference>
<proteinExistence type="predicted"/>
<evidence type="ECO:0000313" key="1">
    <source>
        <dbReference type="EMBL" id="MDK3074579.1"/>
    </source>
</evidence>
<gene>
    <name evidence="1" type="ORF">QO034_15900</name>
</gene>
<sequence>MAPSTTMTIRLDPRLKEKLGKLAHETRRSRSFLAAEAVEVYVNRELAIIDGIERGLADVAVGRTVSHEDAMVSVRQAIEDAAGGTA</sequence>
<dbReference type="InterPro" id="IPR052991">
    <property type="entry name" value="Non-func_TypeII_TA_Antitoxin"/>
</dbReference>
<dbReference type="CDD" id="cd22233">
    <property type="entry name" value="RHH_CopAso-like"/>
    <property type="match status" value="1"/>
</dbReference>
<dbReference type="InterPro" id="IPR010985">
    <property type="entry name" value="Ribbon_hlx_hlx"/>
</dbReference>
<name>A0ABT7FIG1_9RHOB</name>
<dbReference type="PANTHER" id="PTHR40688:SF2">
    <property type="entry name" value="RIBBON-HELIX-HELIX PROTEIN COPG DOMAIN-CONTAINING PROTEIN"/>
    <property type="match status" value="1"/>
</dbReference>
<comment type="caution">
    <text evidence="1">The sequence shown here is derived from an EMBL/GenBank/DDBJ whole genome shotgun (WGS) entry which is preliminary data.</text>
</comment>